<evidence type="ECO:0000313" key="9">
    <source>
        <dbReference type="Proteomes" id="UP001642540"/>
    </source>
</evidence>
<dbReference type="SUPFAM" id="SSF54373">
    <property type="entry name" value="FAD-linked reductases, C-terminal domain"/>
    <property type="match status" value="1"/>
</dbReference>
<dbReference type="Gene3D" id="3.30.560.10">
    <property type="entry name" value="Glucose Oxidase, domain 3"/>
    <property type="match status" value="1"/>
</dbReference>
<evidence type="ECO:0000256" key="1">
    <source>
        <dbReference type="ARBA" id="ARBA00001974"/>
    </source>
</evidence>
<dbReference type="EMBL" id="CAXLJM020000164">
    <property type="protein sequence ID" value="CAL8145925.1"/>
    <property type="molecule type" value="Genomic_DNA"/>
</dbReference>
<evidence type="ECO:0000256" key="2">
    <source>
        <dbReference type="ARBA" id="ARBA00010790"/>
    </source>
</evidence>
<sequence>MVFFRAIFPERWPFPKPFTAILPIALSIAVSSWVALDRSKDFISHQFSPPPPRCQGDTFDYIIVGGGTAGIVVATRIANATFPSARILLLEAGGEPPIFNNVPAFDLYLLHEEANAWIYNSTPQQFSCGACDDRKSITTRGKMLGGSSQLNFMYYVRGNKEDFNRWQWEDAEGDPQWSYPELLPYFKKSEDYHGAYKDDPQAQEYHGKGGLLNVGTYDFMPGADQLLAAAREKGYPIGDYNGAKQDVFHLMDMTTQDGWRESTYRAFYKDTGKPPNLCIRKFAHVTKLLFSFEGKPKAVGVTYTKFKKEYTVKARKEIILSAGAIGSPKLLLLSGVGPEEDLKEMNIPVVMNLPVGKNMQDHTYSLVGPFLKSPAINVNFDSVPQIVTDFLFKGRGVMAAPASVAGGAFFQSPYASPAYPDLQISQFSAGLYPELPQNFNYFLGLNETILDRWFHPYHLENRDARFILLWLGRPKSFGYLKLASRNPDVNPILEPRYLEHEDDAEALLYGFKKVVDLFENTKALNTPYFQNILPGCEAPVFKSDEYYRCVIRQFAGSFYHHVGTCALGKVVDNALRVKGIDGLRVVDASIIPRTPNGNTQAATIMVAEKGADMIVEDFNG</sequence>
<dbReference type="PANTHER" id="PTHR11552:SF147">
    <property type="entry name" value="CHOLINE DEHYDROGENASE, MITOCHONDRIAL"/>
    <property type="match status" value="1"/>
</dbReference>
<dbReference type="PROSITE" id="PS00624">
    <property type="entry name" value="GMC_OXRED_2"/>
    <property type="match status" value="1"/>
</dbReference>
<evidence type="ECO:0000256" key="4">
    <source>
        <dbReference type="ARBA" id="ARBA00022827"/>
    </source>
</evidence>
<comment type="cofactor">
    <cofactor evidence="1">
        <name>FAD</name>
        <dbReference type="ChEBI" id="CHEBI:57692"/>
    </cofactor>
</comment>
<keyword evidence="9" id="KW-1185">Reference proteome</keyword>
<dbReference type="PROSITE" id="PS00623">
    <property type="entry name" value="GMC_OXRED_1"/>
    <property type="match status" value="1"/>
</dbReference>
<comment type="similarity">
    <text evidence="2 5">Belongs to the GMC oxidoreductase family.</text>
</comment>
<dbReference type="InterPro" id="IPR000172">
    <property type="entry name" value="GMC_OxRdtase_N"/>
</dbReference>
<dbReference type="PIRSF" id="PIRSF000137">
    <property type="entry name" value="Alcohol_oxidase"/>
    <property type="match status" value="1"/>
</dbReference>
<name>A0ABP1S7B5_9HEXA</name>
<feature type="domain" description="Glucose-methanol-choline oxidoreductase N-terminal" evidence="7">
    <location>
        <begin position="323"/>
        <end position="337"/>
    </location>
</feature>
<gene>
    <name evidence="8" type="ORF">ODALV1_LOCUS30645</name>
</gene>
<evidence type="ECO:0000313" key="8">
    <source>
        <dbReference type="EMBL" id="CAL8145925.1"/>
    </source>
</evidence>
<protein>
    <recommendedName>
        <fullName evidence="6 7">Glucose-methanol-choline oxidoreductase N-terminal domain-containing protein</fullName>
    </recommendedName>
</protein>
<feature type="domain" description="Glucose-methanol-choline oxidoreductase N-terminal" evidence="6">
    <location>
        <begin position="141"/>
        <end position="164"/>
    </location>
</feature>
<evidence type="ECO:0000256" key="3">
    <source>
        <dbReference type="ARBA" id="ARBA00022630"/>
    </source>
</evidence>
<organism evidence="8 9">
    <name type="scientific">Orchesella dallaii</name>
    <dbReference type="NCBI Taxonomy" id="48710"/>
    <lineage>
        <taxon>Eukaryota</taxon>
        <taxon>Metazoa</taxon>
        <taxon>Ecdysozoa</taxon>
        <taxon>Arthropoda</taxon>
        <taxon>Hexapoda</taxon>
        <taxon>Collembola</taxon>
        <taxon>Entomobryomorpha</taxon>
        <taxon>Entomobryoidea</taxon>
        <taxon>Orchesellidae</taxon>
        <taxon>Orchesellinae</taxon>
        <taxon>Orchesella</taxon>
    </lineage>
</organism>
<proteinExistence type="inferred from homology"/>
<keyword evidence="3 5" id="KW-0285">Flavoprotein</keyword>
<dbReference type="InterPro" id="IPR036188">
    <property type="entry name" value="FAD/NAD-bd_sf"/>
</dbReference>
<evidence type="ECO:0000256" key="5">
    <source>
        <dbReference type="RuleBase" id="RU003968"/>
    </source>
</evidence>
<dbReference type="Pfam" id="PF05199">
    <property type="entry name" value="GMC_oxred_C"/>
    <property type="match status" value="1"/>
</dbReference>
<keyword evidence="4 5" id="KW-0274">FAD</keyword>
<dbReference type="InterPro" id="IPR012132">
    <property type="entry name" value="GMC_OxRdtase"/>
</dbReference>
<dbReference type="PANTHER" id="PTHR11552">
    <property type="entry name" value="GLUCOSE-METHANOL-CHOLINE GMC OXIDOREDUCTASE"/>
    <property type="match status" value="1"/>
</dbReference>
<dbReference type="Gene3D" id="3.50.50.60">
    <property type="entry name" value="FAD/NAD(P)-binding domain"/>
    <property type="match status" value="1"/>
</dbReference>
<comment type="caution">
    <text evidence="8">The sequence shown here is derived from an EMBL/GenBank/DDBJ whole genome shotgun (WGS) entry which is preliminary data.</text>
</comment>
<evidence type="ECO:0000259" key="7">
    <source>
        <dbReference type="PROSITE" id="PS00624"/>
    </source>
</evidence>
<dbReference type="SUPFAM" id="SSF51905">
    <property type="entry name" value="FAD/NAD(P)-binding domain"/>
    <property type="match status" value="1"/>
</dbReference>
<evidence type="ECO:0000259" key="6">
    <source>
        <dbReference type="PROSITE" id="PS00623"/>
    </source>
</evidence>
<reference evidence="8 9" key="1">
    <citation type="submission" date="2024-08" db="EMBL/GenBank/DDBJ databases">
        <authorList>
            <person name="Cucini C."/>
            <person name="Frati F."/>
        </authorList>
    </citation>
    <scope>NUCLEOTIDE SEQUENCE [LARGE SCALE GENOMIC DNA]</scope>
</reference>
<dbReference type="InterPro" id="IPR007867">
    <property type="entry name" value="GMC_OxRtase_C"/>
</dbReference>
<dbReference type="Pfam" id="PF00732">
    <property type="entry name" value="GMC_oxred_N"/>
    <property type="match status" value="1"/>
</dbReference>
<dbReference type="Proteomes" id="UP001642540">
    <property type="component" value="Unassembled WGS sequence"/>
</dbReference>
<accession>A0ABP1S7B5</accession>